<dbReference type="CDD" id="cd03784">
    <property type="entry name" value="GT1_Gtf-like"/>
    <property type="match status" value="1"/>
</dbReference>
<name>A0ABV2ZUW8_9ACTN</name>
<evidence type="ECO:0000259" key="3">
    <source>
        <dbReference type="Pfam" id="PF06722"/>
    </source>
</evidence>
<dbReference type="InterPro" id="IPR010610">
    <property type="entry name" value="EryCIII-like_C"/>
</dbReference>
<comment type="similarity">
    <text evidence="1">Belongs to the UDP-glycosyltransferase family.</text>
</comment>
<dbReference type="PANTHER" id="PTHR48050">
    <property type="entry name" value="STEROL 3-BETA-GLUCOSYLTRANSFERASE"/>
    <property type="match status" value="1"/>
</dbReference>
<protein>
    <submittedName>
        <fullName evidence="4">Macrolide family glycosyltransferase</fullName>
    </submittedName>
</protein>
<keyword evidence="2" id="KW-0808">Transferase</keyword>
<dbReference type="InterPro" id="IPR050426">
    <property type="entry name" value="Glycosyltransferase_28"/>
</dbReference>
<feature type="domain" description="Erythromycin biosynthesis protein CIII-like C-terminal" evidence="3">
    <location>
        <begin position="285"/>
        <end position="394"/>
    </location>
</feature>
<dbReference type="InterPro" id="IPR002213">
    <property type="entry name" value="UDP_glucos_trans"/>
</dbReference>
<dbReference type="EMBL" id="JBEZVE010000023">
    <property type="protein sequence ID" value="MEU3785865.1"/>
    <property type="molecule type" value="Genomic_DNA"/>
</dbReference>
<evidence type="ECO:0000256" key="1">
    <source>
        <dbReference type="ARBA" id="ARBA00009995"/>
    </source>
</evidence>
<dbReference type="PANTHER" id="PTHR48050:SF13">
    <property type="entry name" value="STEROL 3-BETA-GLUCOSYLTRANSFERASE UGT80A2"/>
    <property type="match status" value="1"/>
</dbReference>
<dbReference type="NCBIfam" id="TIGR01426">
    <property type="entry name" value="MGT"/>
    <property type="match status" value="1"/>
</dbReference>
<evidence type="ECO:0000256" key="2">
    <source>
        <dbReference type="ARBA" id="ARBA00022679"/>
    </source>
</evidence>
<dbReference type="SUPFAM" id="SSF53756">
    <property type="entry name" value="UDP-Glycosyltransferase/glycogen phosphorylase"/>
    <property type="match status" value="1"/>
</dbReference>
<gene>
    <name evidence="4" type="ORF">AB0E89_35890</name>
</gene>
<dbReference type="Proteomes" id="UP001550739">
    <property type="component" value="Unassembled WGS sequence"/>
</dbReference>
<proteinExistence type="inferred from homology"/>
<keyword evidence="5" id="KW-1185">Reference proteome</keyword>
<organism evidence="4 5">
    <name type="scientific">Streptomyces sp. 900129855</name>
    <dbReference type="NCBI Taxonomy" id="3155129"/>
    <lineage>
        <taxon>Bacteria</taxon>
        <taxon>Bacillati</taxon>
        <taxon>Actinomycetota</taxon>
        <taxon>Actinomycetes</taxon>
        <taxon>Kitasatosporales</taxon>
        <taxon>Streptomycetaceae</taxon>
        <taxon>Streptomyces</taxon>
    </lineage>
</organism>
<reference evidence="4 5" key="1">
    <citation type="submission" date="2024-06" db="EMBL/GenBank/DDBJ databases">
        <title>The Natural Products Discovery Center: Release of the First 8490 Sequenced Strains for Exploring Actinobacteria Biosynthetic Diversity.</title>
        <authorList>
            <person name="Kalkreuter E."/>
            <person name="Kautsar S.A."/>
            <person name="Yang D."/>
            <person name="Bader C.D."/>
            <person name="Teijaro C.N."/>
            <person name="Fluegel L."/>
            <person name="Davis C.M."/>
            <person name="Simpson J.R."/>
            <person name="Lauterbach L."/>
            <person name="Steele A.D."/>
            <person name="Gui C."/>
            <person name="Meng S."/>
            <person name="Li G."/>
            <person name="Viehrig K."/>
            <person name="Ye F."/>
            <person name="Su P."/>
            <person name="Kiefer A.F."/>
            <person name="Nichols A."/>
            <person name="Cepeda A.J."/>
            <person name="Yan W."/>
            <person name="Fan B."/>
            <person name="Jiang Y."/>
            <person name="Adhikari A."/>
            <person name="Zheng C.-J."/>
            <person name="Schuster L."/>
            <person name="Cowan T.M."/>
            <person name="Smanski M.J."/>
            <person name="Chevrette M.G."/>
            <person name="De Carvalho L.P.S."/>
            <person name="Shen B."/>
        </authorList>
    </citation>
    <scope>NUCLEOTIDE SEQUENCE [LARGE SCALE GENOMIC DNA]</scope>
    <source>
        <strain evidence="4 5">NPDC033843</strain>
    </source>
</reference>
<sequence length="428" mass="45831">MPGTRRTRPNPAHIAVFNVPMHGHVNPTLGVVEELVRRGHRVTYTVTDDFVHQVKAAGAEPVLHPDPVDDSEAPEDMGEGFARVVRGALESLPTLRRAYDGDRPDLVLCDVYAFAGLLLAARWEVPTVLASPTHLAYDGIIPEFFGVPGLAQVPGFAELVGAFAEQGVDIARVHELVRPEHAVAFFPRAFQRRADTVEARRVAYVGPALGDRSYQGTWQPPRPNLPGQAGQTGLPGLPGQAELPVLLVSLGSQFTRRPEFYRSCVRAFAELPWHVVMSVGPAVPPDLLGPLPANVEVHPHVPQLAVLAQADAFVTHAGMGGTMEALHHGVPLVAVPQMAEQRVNAAQIERLRLGVHLPRESVTPEALREAVLRVSSDRDIRAGVSAMREELAAAGGAGAAADLIEQALPQPVIPAPTTGPGDRTSCRS</sequence>
<evidence type="ECO:0000313" key="4">
    <source>
        <dbReference type="EMBL" id="MEU3785865.1"/>
    </source>
</evidence>
<dbReference type="RefSeq" id="WP_361707632.1">
    <property type="nucleotide sequence ID" value="NZ_JBEZVE010000023.1"/>
</dbReference>
<dbReference type="Gene3D" id="3.40.50.2000">
    <property type="entry name" value="Glycogen Phosphorylase B"/>
    <property type="match status" value="2"/>
</dbReference>
<dbReference type="Pfam" id="PF06722">
    <property type="entry name" value="EryCIII-like_C"/>
    <property type="match status" value="1"/>
</dbReference>
<comment type="caution">
    <text evidence="4">The sequence shown here is derived from an EMBL/GenBank/DDBJ whole genome shotgun (WGS) entry which is preliminary data.</text>
</comment>
<evidence type="ECO:0000313" key="5">
    <source>
        <dbReference type="Proteomes" id="UP001550739"/>
    </source>
</evidence>
<accession>A0ABV2ZUW8</accession>
<dbReference type="InterPro" id="IPR006326">
    <property type="entry name" value="UDPGT_MGT-like"/>
</dbReference>